<evidence type="ECO:0000256" key="1">
    <source>
        <dbReference type="SAM" id="MobiDB-lite"/>
    </source>
</evidence>
<dbReference type="Proteomes" id="UP000765509">
    <property type="component" value="Unassembled WGS sequence"/>
</dbReference>
<feature type="region of interest" description="Disordered" evidence="1">
    <location>
        <begin position="36"/>
        <end position="60"/>
    </location>
</feature>
<reference evidence="2" key="1">
    <citation type="submission" date="2021-03" db="EMBL/GenBank/DDBJ databases">
        <title>Draft genome sequence of rust myrtle Austropuccinia psidii MF-1, a brazilian biotype.</title>
        <authorList>
            <person name="Quecine M.C."/>
            <person name="Pachon D.M.R."/>
            <person name="Bonatelli M.L."/>
            <person name="Correr F.H."/>
            <person name="Franceschini L.M."/>
            <person name="Leite T.F."/>
            <person name="Margarido G.R.A."/>
            <person name="Almeida C.A."/>
            <person name="Ferrarezi J.A."/>
            <person name="Labate C.A."/>
        </authorList>
    </citation>
    <scope>NUCLEOTIDE SEQUENCE</scope>
    <source>
        <strain evidence="2">MF-1</strain>
    </source>
</reference>
<protein>
    <submittedName>
        <fullName evidence="2">Uncharacterized protein</fullName>
    </submittedName>
</protein>
<name>A0A9Q3E2D2_9BASI</name>
<keyword evidence="3" id="KW-1185">Reference proteome</keyword>
<dbReference type="AlphaFoldDB" id="A0A9Q3E2D2"/>
<organism evidence="2 3">
    <name type="scientific">Austropuccinia psidii MF-1</name>
    <dbReference type="NCBI Taxonomy" id="1389203"/>
    <lineage>
        <taxon>Eukaryota</taxon>
        <taxon>Fungi</taxon>
        <taxon>Dikarya</taxon>
        <taxon>Basidiomycota</taxon>
        <taxon>Pucciniomycotina</taxon>
        <taxon>Pucciniomycetes</taxon>
        <taxon>Pucciniales</taxon>
        <taxon>Sphaerophragmiaceae</taxon>
        <taxon>Austropuccinia</taxon>
    </lineage>
</organism>
<evidence type="ECO:0000313" key="2">
    <source>
        <dbReference type="EMBL" id="MBW0514621.1"/>
    </source>
</evidence>
<evidence type="ECO:0000313" key="3">
    <source>
        <dbReference type="Proteomes" id="UP000765509"/>
    </source>
</evidence>
<comment type="caution">
    <text evidence="2">The sequence shown here is derived from an EMBL/GenBank/DDBJ whole genome shotgun (WGS) entry which is preliminary data.</text>
</comment>
<sequence length="103" mass="11619">MQGWCIYGIRYHYAPFLLSNLMVTLSGPISMILNKGPQKPSPISKEDSSSQHSGNPWWLSEGHFRTPTTWPCRSLVGNSSRIIPRAICRGYSSLNQLSRQQVL</sequence>
<accession>A0A9Q3E2D2</accession>
<dbReference type="EMBL" id="AVOT02024127">
    <property type="protein sequence ID" value="MBW0514621.1"/>
    <property type="molecule type" value="Genomic_DNA"/>
</dbReference>
<proteinExistence type="predicted"/>
<gene>
    <name evidence="2" type="ORF">O181_054336</name>
</gene>